<protein>
    <submittedName>
        <fullName evidence="2">Glutaredoxin-like protein NrdH</fullName>
    </submittedName>
</protein>
<dbReference type="PANTHER" id="PTHR34386">
    <property type="entry name" value="GLUTAREDOXIN"/>
    <property type="match status" value="1"/>
</dbReference>
<dbReference type="InterPro" id="IPR036249">
    <property type="entry name" value="Thioredoxin-like_sf"/>
</dbReference>
<dbReference type="InterPro" id="IPR002109">
    <property type="entry name" value="Glutaredoxin"/>
</dbReference>
<gene>
    <name evidence="2" type="primary">nrdH</name>
    <name evidence="2" type="ORF">PIN31115_02879</name>
</gene>
<dbReference type="Proteomes" id="UP000333828">
    <property type="component" value="Unassembled WGS sequence"/>
</dbReference>
<dbReference type="EMBL" id="CABPSI010000003">
    <property type="protein sequence ID" value="VVE16039.1"/>
    <property type="molecule type" value="Genomic_DNA"/>
</dbReference>
<feature type="domain" description="Glutaredoxin" evidence="1">
    <location>
        <begin position="7"/>
        <end position="62"/>
    </location>
</feature>
<dbReference type="Pfam" id="PF00462">
    <property type="entry name" value="Glutaredoxin"/>
    <property type="match status" value="1"/>
</dbReference>
<dbReference type="CDD" id="cd02976">
    <property type="entry name" value="NrdH"/>
    <property type="match status" value="1"/>
</dbReference>
<dbReference type="GO" id="GO:0009055">
    <property type="term" value="F:electron transfer activity"/>
    <property type="evidence" value="ECO:0007669"/>
    <property type="project" value="TreeGrafter"/>
</dbReference>
<dbReference type="Gene3D" id="1.20.120.450">
    <property type="entry name" value="dinb family like domain"/>
    <property type="match status" value="1"/>
</dbReference>
<organism evidence="2 3">
    <name type="scientific">Pandoraea iniqua</name>
    <dbReference type="NCBI Taxonomy" id="2508288"/>
    <lineage>
        <taxon>Bacteria</taxon>
        <taxon>Pseudomonadati</taxon>
        <taxon>Pseudomonadota</taxon>
        <taxon>Betaproteobacteria</taxon>
        <taxon>Burkholderiales</taxon>
        <taxon>Burkholderiaceae</taxon>
        <taxon>Pandoraea</taxon>
    </lineage>
</organism>
<dbReference type="RefSeq" id="WP_174996102.1">
    <property type="nucleotide sequence ID" value="NZ_CABPSI010000003.1"/>
</dbReference>
<dbReference type="AlphaFoldDB" id="A0A5E4VWY8"/>
<name>A0A5E4VWY8_9BURK</name>
<keyword evidence="3" id="KW-1185">Reference proteome</keyword>
<evidence type="ECO:0000313" key="3">
    <source>
        <dbReference type="Proteomes" id="UP000333828"/>
    </source>
</evidence>
<reference evidence="2 3" key="1">
    <citation type="submission" date="2019-08" db="EMBL/GenBank/DDBJ databases">
        <authorList>
            <person name="Peeters C."/>
        </authorList>
    </citation>
    <scope>NUCLEOTIDE SEQUENCE [LARGE SCALE GENOMIC DNA]</scope>
    <source>
        <strain evidence="2 3">LMG 31115</strain>
    </source>
</reference>
<dbReference type="SUPFAM" id="SSF109854">
    <property type="entry name" value="DinB/YfiT-like putative metalloenzymes"/>
    <property type="match status" value="1"/>
</dbReference>
<dbReference type="SUPFAM" id="SSF52833">
    <property type="entry name" value="Thioredoxin-like"/>
    <property type="match status" value="1"/>
</dbReference>
<dbReference type="Gene3D" id="3.40.30.10">
    <property type="entry name" value="Glutaredoxin"/>
    <property type="match status" value="1"/>
</dbReference>
<dbReference type="GO" id="GO:0045454">
    <property type="term" value="P:cell redox homeostasis"/>
    <property type="evidence" value="ECO:0007669"/>
    <property type="project" value="TreeGrafter"/>
</dbReference>
<proteinExistence type="predicted"/>
<sequence length="251" mass="28660">MSEALRVYWQPGCSSCVKVKELLTQLDVPFEAINIQEQPEAFRELAKRGIRSVPVLIRGDESIFGQSLNDVAAFVGKTLNHQRLPVPELLQRWTYFLGAARALITQIPDELIDRRPVAERDRTYCQLSYHIFQIADSFLRSVEDGMTDTREVTDAVLDHIQTVPDLVAYADPIIARHARWWEKQTDKHCDFNIETYYGPQDAATVIERSTWHTAQHVRQLDHVLGEAVPGVKSRVNPDMFAGLPIPQALWQ</sequence>
<dbReference type="InterPro" id="IPR051548">
    <property type="entry name" value="Grx-like_ET"/>
</dbReference>
<dbReference type="PROSITE" id="PS51354">
    <property type="entry name" value="GLUTAREDOXIN_2"/>
    <property type="match status" value="1"/>
</dbReference>
<evidence type="ECO:0000313" key="2">
    <source>
        <dbReference type="EMBL" id="VVE16039.1"/>
    </source>
</evidence>
<accession>A0A5E4VWY8</accession>
<evidence type="ECO:0000259" key="1">
    <source>
        <dbReference type="Pfam" id="PF00462"/>
    </source>
</evidence>
<dbReference type="InterPro" id="IPR034660">
    <property type="entry name" value="DinB/YfiT-like"/>
</dbReference>
<dbReference type="PANTHER" id="PTHR34386:SF1">
    <property type="entry name" value="GLUTAREDOXIN-LIKE PROTEIN NRDH"/>
    <property type="match status" value="1"/>
</dbReference>